<organism evidence="11 12">
    <name type="scientific">Actinomadura rudentiformis</name>
    <dbReference type="NCBI Taxonomy" id="359158"/>
    <lineage>
        <taxon>Bacteria</taxon>
        <taxon>Bacillati</taxon>
        <taxon>Actinomycetota</taxon>
        <taxon>Actinomycetes</taxon>
        <taxon>Streptosporangiales</taxon>
        <taxon>Thermomonosporaceae</taxon>
        <taxon>Actinomadura</taxon>
    </lineage>
</organism>
<evidence type="ECO:0000313" key="12">
    <source>
        <dbReference type="Proteomes" id="UP000468735"/>
    </source>
</evidence>
<dbReference type="OrthoDB" id="9802683at2"/>
<reference evidence="11 12" key="1">
    <citation type="submission" date="2019-09" db="EMBL/GenBank/DDBJ databases">
        <title>Actinomadura physcomitrii sp. nov., a novel actinomycete isolated from moss [Physcomitrium sphaericum (Ludw) Fuernr].</title>
        <authorList>
            <person name="Zhuang X."/>
            <person name="Liu C."/>
        </authorList>
    </citation>
    <scope>NUCLEOTIDE SEQUENCE [LARGE SCALE GENOMIC DNA]</scope>
    <source>
        <strain evidence="11 12">HMC1</strain>
    </source>
</reference>
<dbReference type="Gene3D" id="3.90.215.10">
    <property type="entry name" value="Gamma Fibrinogen, chain A, domain 1"/>
    <property type="match status" value="1"/>
</dbReference>
<dbReference type="GO" id="GO:0070492">
    <property type="term" value="F:oligosaccharide binding"/>
    <property type="evidence" value="ECO:0007669"/>
    <property type="project" value="TreeGrafter"/>
</dbReference>
<keyword evidence="2" id="KW-0964">Secreted</keyword>
<gene>
    <name evidence="11" type="ORF">F8566_32370</name>
</gene>
<proteinExistence type="predicted"/>
<dbReference type="Gene3D" id="2.60.40.10">
    <property type="entry name" value="Immunoglobulins"/>
    <property type="match status" value="1"/>
</dbReference>
<dbReference type="PROSITE" id="PS51406">
    <property type="entry name" value="FIBRINOGEN_C_2"/>
    <property type="match status" value="1"/>
</dbReference>
<evidence type="ECO:0000256" key="8">
    <source>
        <dbReference type="ARBA" id="ARBA00023295"/>
    </source>
</evidence>
<keyword evidence="5" id="KW-0430">Lectin</keyword>
<evidence type="ECO:0000256" key="5">
    <source>
        <dbReference type="ARBA" id="ARBA00022734"/>
    </source>
</evidence>
<name>A0A6H9YQW4_9ACTN</name>
<dbReference type="InterPro" id="IPR013783">
    <property type="entry name" value="Ig-like_fold"/>
</dbReference>
<sequence>MAVRSSIVRGIRGRSRALTIGVTTAAVVGTGAVVFTTQGAQSTAVSLSAAAVTRNGTSAATAAASCWAIKQSNPAAADGIYWLQTPTLVAPEQFYCDMTTDGGGWVLIGRGRQAWNFAYPGQQGAANVRNTPTGPAAFNPAALPGDTINGLLNGANVKDLPDGVRIKRATNVDGTKWQEVRWKFAKPTKWSWTFDADPAHPLTSVSFDGTSFSGGDTGDTARDSALNPTRRIYTRERKENGWARGFAYGGYVTAGSNSPTSYLWKSGNLGGDAIPFAQVFIRPKITSVTYPEIPQGGTPADTKPPLISNATSATPWGVTETMTGLPGEAHLEVQGFAVNGNTIYVGGEFKNVQKGPNPAAGEKVAQPYLAAFDTQTGEWKPDFRPKLNGSVWDLQMVGGKLVVGGEFTKANDAANTAGLVALDPVTGKNAPGWQANVTATNGGAAVVRTLDLQGDWLYAGGTFTKVRGGNPITADVTLGRAARFRASDGRPDGTWKPNFSAMVMELDATAERVYFAGHFTSVSGQPARKIAVLGTASPAAKVPGLNDQNWQPSDPDIQKQYQQIIRAYGDKVWVGGSEHVFQSYTASAFDRIRGVITKPGGDFQAAAEINGVVYGSCHCYKFVYHDADKWPTPSTWSQIQTSNAVIAFDGKTGEPLPNFWPSLATRAGNGPFELTRDNQGCLWVGGDVNRGSWAGSGYQWAGGFAKFCASDATAPGKPSNLKATAVDGGVKLTWTGSTDNSGAVKYEILRDDRVVGVTTSTTLTDLVAGAHRYYVRAADWSGNRSASTAAVTTP</sequence>
<accession>A0A6H9YQW4</accession>
<evidence type="ECO:0000256" key="6">
    <source>
        <dbReference type="ARBA" id="ARBA00022837"/>
    </source>
</evidence>
<keyword evidence="8" id="KW-0378">Hydrolase</keyword>
<dbReference type="InterPro" id="IPR036056">
    <property type="entry name" value="Fibrinogen-like_C"/>
</dbReference>
<dbReference type="SMART" id="SM00060">
    <property type="entry name" value="FN3"/>
    <property type="match status" value="1"/>
</dbReference>
<keyword evidence="3" id="KW-0245">EGF-like domain</keyword>
<evidence type="ECO:0000256" key="7">
    <source>
        <dbReference type="ARBA" id="ARBA00023157"/>
    </source>
</evidence>
<dbReference type="InterPro" id="IPR036116">
    <property type="entry name" value="FN3_sf"/>
</dbReference>
<dbReference type="PANTHER" id="PTHR16146">
    <property type="entry name" value="INTELECTIN"/>
    <property type="match status" value="1"/>
</dbReference>
<dbReference type="GO" id="GO:0016798">
    <property type="term" value="F:hydrolase activity, acting on glycosyl bonds"/>
    <property type="evidence" value="ECO:0007669"/>
    <property type="project" value="UniProtKB-KW"/>
</dbReference>
<dbReference type="Proteomes" id="UP000468735">
    <property type="component" value="Unassembled WGS sequence"/>
</dbReference>
<dbReference type="SUPFAM" id="SSF56496">
    <property type="entry name" value="Fibrinogen C-terminal domain-like"/>
    <property type="match status" value="1"/>
</dbReference>
<keyword evidence="9" id="KW-0624">Polysaccharide degradation</keyword>
<evidence type="ECO:0000256" key="3">
    <source>
        <dbReference type="ARBA" id="ARBA00022536"/>
    </source>
</evidence>
<dbReference type="PANTHER" id="PTHR16146:SF46">
    <property type="entry name" value="INTELECTIN-1A-RELATED"/>
    <property type="match status" value="1"/>
</dbReference>
<keyword evidence="9" id="KW-0119">Carbohydrate metabolism</keyword>
<evidence type="ECO:0000256" key="9">
    <source>
        <dbReference type="ARBA" id="ARBA00023326"/>
    </source>
</evidence>
<comment type="caution">
    <text evidence="11">The sequence shown here is derived from an EMBL/GenBank/DDBJ whole genome shotgun (WGS) entry which is preliminary data.</text>
</comment>
<dbReference type="AlphaFoldDB" id="A0A6H9YQW4"/>
<dbReference type="GO" id="GO:0000272">
    <property type="term" value="P:polysaccharide catabolic process"/>
    <property type="evidence" value="ECO:0007669"/>
    <property type="project" value="UniProtKB-KW"/>
</dbReference>
<dbReference type="RefSeq" id="WP_151565658.1">
    <property type="nucleotide sequence ID" value="NZ_WBMT01000017.1"/>
</dbReference>
<keyword evidence="6" id="KW-0106">Calcium</keyword>
<dbReference type="SUPFAM" id="SSF49265">
    <property type="entry name" value="Fibronectin type III"/>
    <property type="match status" value="1"/>
</dbReference>
<dbReference type="EMBL" id="WBMT01000017">
    <property type="protein sequence ID" value="KAB2344030.1"/>
    <property type="molecule type" value="Genomic_DNA"/>
</dbReference>
<keyword evidence="12" id="KW-1185">Reference proteome</keyword>
<keyword evidence="7" id="KW-1015">Disulfide bond</keyword>
<evidence type="ECO:0000256" key="1">
    <source>
        <dbReference type="ARBA" id="ARBA00004498"/>
    </source>
</evidence>
<keyword evidence="4" id="KW-0479">Metal-binding</keyword>
<keyword evidence="2" id="KW-0272">Extracellular matrix</keyword>
<dbReference type="InterPro" id="IPR003961">
    <property type="entry name" value="FN3_dom"/>
</dbReference>
<evidence type="ECO:0000259" key="10">
    <source>
        <dbReference type="PROSITE" id="PS51406"/>
    </source>
</evidence>
<feature type="domain" description="Fibrinogen C-terminal" evidence="10">
    <location>
        <begin position="57"/>
        <end position="113"/>
    </location>
</feature>
<evidence type="ECO:0000256" key="2">
    <source>
        <dbReference type="ARBA" id="ARBA00022530"/>
    </source>
</evidence>
<dbReference type="InterPro" id="IPR014716">
    <property type="entry name" value="Fibrinogen_a/b/g_C_1"/>
</dbReference>
<evidence type="ECO:0000313" key="11">
    <source>
        <dbReference type="EMBL" id="KAB2344030.1"/>
    </source>
</evidence>
<dbReference type="GO" id="GO:0046872">
    <property type="term" value="F:metal ion binding"/>
    <property type="evidence" value="ECO:0007669"/>
    <property type="project" value="UniProtKB-KW"/>
</dbReference>
<protein>
    <recommendedName>
        <fullName evidence="10">Fibrinogen C-terminal domain-containing protein</fullName>
    </recommendedName>
</protein>
<dbReference type="InterPro" id="IPR002181">
    <property type="entry name" value="Fibrinogen_a/b/g_C_dom"/>
</dbReference>
<dbReference type="NCBIfam" id="NF040941">
    <property type="entry name" value="GGGWT_bact"/>
    <property type="match status" value="1"/>
</dbReference>
<keyword evidence="8" id="KW-0326">Glycosidase</keyword>
<comment type="subcellular location">
    <subcellularLocation>
        <location evidence="1">Secreted</location>
        <location evidence="1">Extracellular space</location>
        <location evidence="1">Extracellular matrix</location>
    </subcellularLocation>
</comment>
<dbReference type="GO" id="GO:0005615">
    <property type="term" value="C:extracellular space"/>
    <property type="evidence" value="ECO:0007669"/>
    <property type="project" value="TreeGrafter"/>
</dbReference>
<evidence type="ECO:0000256" key="4">
    <source>
        <dbReference type="ARBA" id="ARBA00022723"/>
    </source>
</evidence>